<sequence>MAQLGRMGRAHGPPYPATIRHRRGTLAVPSIWLNLVDVTTEAPQFPSPAISARCSVGGATGENTGSAAGISASQGGPLHAPASSAALMSSEVPPCSPRSWSDLLPELLGRVLRFLPALDDRARFAAVCPQWRASARQLPLPPPPLPLIVFLDGTFQCLPREELFRFPVDGGYHGTCGNWLIYRRADGFLLRDPFSKATTTLPPFPNGYRARNDAKLIFCLPHLAAAAISTGDWNVSTIIAVCHPQGSSWSLACHDLGALDTHLEDIVFHKGKLYAIDDSENLLVLESDSSCTDVLRPQVTEVSCVVNGGYSCELWLQNKNTQLRYLVESCSGALLLVRRLIHDGGATVNVFMADFGQSRWTTVTTLGDNEALFLGQRSSRAVDVSQYGMLGDHIFFLDDHGCYEAEALCRYNWMTTFPLNRFSSYNMKDGKLLTPPPMFPWKHDTTIGGWFFPEALRPEAKEISAL</sequence>
<dbReference type="SUPFAM" id="SSF81383">
    <property type="entry name" value="F-box domain"/>
    <property type="match status" value="1"/>
</dbReference>
<feature type="domain" description="F-box" evidence="1">
    <location>
        <begin position="100"/>
        <end position="139"/>
    </location>
</feature>
<dbReference type="Proteomes" id="UP001341281">
    <property type="component" value="Chromosome 03"/>
</dbReference>
<dbReference type="AlphaFoldDB" id="A0AAQ3T1V9"/>
<keyword evidence="4" id="KW-1185">Reference proteome</keyword>
<evidence type="ECO:0008006" key="5">
    <source>
        <dbReference type="Google" id="ProtNLM"/>
    </source>
</evidence>
<evidence type="ECO:0000313" key="4">
    <source>
        <dbReference type="Proteomes" id="UP001341281"/>
    </source>
</evidence>
<dbReference type="Pfam" id="PF00646">
    <property type="entry name" value="F-box"/>
    <property type="match status" value="1"/>
</dbReference>
<dbReference type="Pfam" id="PF03478">
    <property type="entry name" value="Beta-prop_KIB1-4"/>
    <property type="match status" value="1"/>
</dbReference>
<dbReference type="EMBL" id="CP144747">
    <property type="protein sequence ID" value="WVZ65115.1"/>
    <property type="molecule type" value="Genomic_DNA"/>
</dbReference>
<dbReference type="InterPro" id="IPR001810">
    <property type="entry name" value="F-box_dom"/>
</dbReference>
<feature type="domain" description="KIB1-4 beta-propeller" evidence="2">
    <location>
        <begin position="170"/>
        <end position="404"/>
    </location>
</feature>
<dbReference type="PANTHER" id="PTHR33110">
    <property type="entry name" value="F-BOX/KELCH-REPEAT PROTEIN-RELATED"/>
    <property type="match status" value="1"/>
</dbReference>
<reference evidence="3 4" key="1">
    <citation type="submission" date="2024-02" db="EMBL/GenBank/DDBJ databases">
        <title>High-quality chromosome-scale genome assembly of Pensacola bahiagrass (Paspalum notatum Flugge var. saurae).</title>
        <authorList>
            <person name="Vega J.M."/>
            <person name="Podio M."/>
            <person name="Orjuela J."/>
            <person name="Siena L.A."/>
            <person name="Pessino S.C."/>
            <person name="Combes M.C."/>
            <person name="Mariac C."/>
            <person name="Albertini E."/>
            <person name="Pupilli F."/>
            <person name="Ortiz J.P.A."/>
            <person name="Leblanc O."/>
        </authorList>
    </citation>
    <scope>NUCLEOTIDE SEQUENCE [LARGE SCALE GENOMIC DNA]</scope>
    <source>
        <strain evidence="3">R1</strain>
        <tissue evidence="3">Leaf</tissue>
    </source>
</reference>
<organism evidence="3 4">
    <name type="scientific">Paspalum notatum var. saurae</name>
    <dbReference type="NCBI Taxonomy" id="547442"/>
    <lineage>
        <taxon>Eukaryota</taxon>
        <taxon>Viridiplantae</taxon>
        <taxon>Streptophyta</taxon>
        <taxon>Embryophyta</taxon>
        <taxon>Tracheophyta</taxon>
        <taxon>Spermatophyta</taxon>
        <taxon>Magnoliopsida</taxon>
        <taxon>Liliopsida</taxon>
        <taxon>Poales</taxon>
        <taxon>Poaceae</taxon>
        <taxon>PACMAD clade</taxon>
        <taxon>Panicoideae</taxon>
        <taxon>Andropogonodae</taxon>
        <taxon>Paspaleae</taxon>
        <taxon>Paspalinae</taxon>
        <taxon>Paspalum</taxon>
    </lineage>
</organism>
<dbReference type="PANTHER" id="PTHR33110:SF71">
    <property type="entry name" value="F-BOX_KELCH-REPEAT PROTEIN"/>
    <property type="match status" value="1"/>
</dbReference>
<dbReference type="CDD" id="cd09917">
    <property type="entry name" value="F-box_SF"/>
    <property type="match status" value="1"/>
</dbReference>
<dbReference type="Gene3D" id="1.20.1280.50">
    <property type="match status" value="1"/>
</dbReference>
<proteinExistence type="predicted"/>
<dbReference type="InterPro" id="IPR005174">
    <property type="entry name" value="KIB1-4_b-propeller"/>
</dbReference>
<gene>
    <name evidence="3" type="ORF">U9M48_014532</name>
</gene>
<protein>
    <recommendedName>
        <fullName evidence="5">DUF295 domain-containing protein</fullName>
    </recommendedName>
</protein>
<dbReference type="InterPro" id="IPR036047">
    <property type="entry name" value="F-box-like_dom_sf"/>
</dbReference>
<evidence type="ECO:0000259" key="2">
    <source>
        <dbReference type="Pfam" id="PF03478"/>
    </source>
</evidence>
<evidence type="ECO:0000259" key="1">
    <source>
        <dbReference type="Pfam" id="PF00646"/>
    </source>
</evidence>
<accession>A0AAQ3T1V9</accession>
<evidence type="ECO:0000313" key="3">
    <source>
        <dbReference type="EMBL" id="WVZ65115.1"/>
    </source>
</evidence>
<name>A0AAQ3T1V9_PASNO</name>